<sequence>MRPTFGYNIMMFTVIALLLGCNTETAIKDQQPDPVLVEYPVVYIERNLTAVDQTPAQFQSLNPAYFNPGAQLLIKRNAFADSPATNLTASLFAEDQLIDIRDLSVSDDGQQLLMAIRAPEIDGVDDDEQPKWNIWRYTVSSQTLERIITSDITAEQGNDLMPAFLPDGRIIFASTRQRLSRAILLDEGKPQYTALDESRANETFNIHVMDPDGSAIKQLTFNLSHDFYPLVLQSGKILYSRWDRMGGDHGINLYRMNPDGTENELVFGWHSHQLTLDGQAEPIDFIKPQQLASGEILMLLTSQDDTVIQKRPVLINIDDYIDAQQATANSGAQGEAITDATLSEFNFSFSAALSETGRINHLYPLPDNSQRFLMSWDLCRVVVNDIIRACGQFTAEQLADDNLIQADPLYELWLLNNANNTQQLVASTTQGTVLTESVVMQPSAQPKTFIADKVVGNELDSQLSQELAGSIHIRSVYDFDGVDSTTSAGGLTLLSDPSQTPAVDLPARFLRIVRGVPMPPDDVRDIANTDFGRSNNQLMREIIGYSPIQPDGSVKIKVPANIPLAISILDINGQRIGGRHSQWITLTPGETLECTGCHTANSQLPHGRLDAQAASINPGAAGGSAYPNATSNIIPEQGQTMAEADEMVNGLAELSDSIKYQDIWTNPVLSAVNPNIEYSYSNLATPAPNGSECFENWTPYCRIQINYVEHIQPLWDLARPVIDETTQIIVADNTCTSCHNIVDADGAAQVPAGQLSLINSPSSDQAAHLTSYRELFFNDVEQEEVDGILIDKLIEVLDADGNVVYQVDSNGELILDADGNPIPMLTTVNVPAILSTNGARSSSIFFEVMTNTTHQNMLSADELKLLNEWLDIGAQYYNTPFYSQD</sequence>
<dbReference type="EMBL" id="CP041036">
    <property type="protein sequence ID" value="QDE31880.1"/>
    <property type="molecule type" value="Genomic_DNA"/>
</dbReference>
<gene>
    <name evidence="2" type="ORF">FH971_13480</name>
</gene>
<keyword evidence="3" id="KW-1185">Reference proteome</keyword>
<dbReference type="AlphaFoldDB" id="A0A4Y5YGF3"/>
<dbReference type="PROSITE" id="PS51257">
    <property type="entry name" value="PROKAR_LIPOPROTEIN"/>
    <property type="match status" value="1"/>
</dbReference>
<dbReference type="RefSeq" id="WP_140234640.1">
    <property type="nucleotide sequence ID" value="NZ_CP041036.1"/>
</dbReference>
<proteinExistence type="predicted"/>
<dbReference type="Proteomes" id="UP000319809">
    <property type="component" value="Chromosome"/>
</dbReference>
<dbReference type="Pfam" id="PF18582">
    <property type="entry name" value="HZS_alpha"/>
    <property type="match status" value="1"/>
</dbReference>
<dbReference type="Pfam" id="PF07676">
    <property type="entry name" value="PD40"/>
    <property type="match status" value="1"/>
</dbReference>
<organism evidence="2 3">
    <name type="scientific">Shewanella polaris</name>
    <dbReference type="NCBI Taxonomy" id="2588449"/>
    <lineage>
        <taxon>Bacteria</taxon>
        <taxon>Pseudomonadati</taxon>
        <taxon>Pseudomonadota</taxon>
        <taxon>Gammaproteobacteria</taxon>
        <taxon>Alteromonadales</taxon>
        <taxon>Shewanellaceae</taxon>
        <taxon>Shewanella</taxon>
    </lineage>
</organism>
<accession>A0A4Y5YGF3</accession>
<protein>
    <recommendedName>
        <fullName evidence="1">Hydrazine synthase alpha subunit middle domain-containing protein</fullName>
    </recommendedName>
</protein>
<dbReference type="KEGG" id="spol:FH971_13480"/>
<dbReference type="InterPro" id="IPR011659">
    <property type="entry name" value="WD40"/>
</dbReference>
<reference evidence="2 3" key="1">
    <citation type="submission" date="2019-06" db="EMBL/GenBank/DDBJ databases">
        <title>The genome of Shewanella sp. SM1901.</title>
        <authorList>
            <person name="Cha Q."/>
        </authorList>
    </citation>
    <scope>NUCLEOTIDE SEQUENCE [LARGE SCALE GENOMIC DNA]</scope>
    <source>
        <strain evidence="2 3">SM1901</strain>
    </source>
</reference>
<dbReference type="SUPFAM" id="SSF82171">
    <property type="entry name" value="DPP6 N-terminal domain-like"/>
    <property type="match status" value="1"/>
</dbReference>
<feature type="domain" description="Hydrazine synthase alpha subunit middle" evidence="1">
    <location>
        <begin position="510"/>
        <end position="598"/>
    </location>
</feature>
<evidence type="ECO:0000313" key="3">
    <source>
        <dbReference type="Proteomes" id="UP000319809"/>
    </source>
</evidence>
<dbReference type="Gene3D" id="2.120.10.30">
    <property type="entry name" value="TolB, C-terminal domain"/>
    <property type="match status" value="2"/>
</dbReference>
<dbReference type="InterPro" id="IPR011042">
    <property type="entry name" value="6-blade_b-propeller_TolB-like"/>
</dbReference>
<evidence type="ECO:0000259" key="1">
    <source>
        <dbReference type="Pfam" id="PF18582"/>
    </source>
</evidence>
<name>A0A4Y5YGF3_9GAMM</name>
<dbReference type="InterPro" id="IPR040698">
    <property type="entry name" value="HZS_alpha_mid"/>
</dbReference>
<evidence type="ECO:0000313" key="2">
    <source>
        <dbReference type="EMBL" id="QDE31880.1"/>
    </source>
</evidence>